<dbReference type="Proteomes" id="UP000663699">
    <property type="component" value="Chromosome 13"/>
</dbReference>
<dbReference type="GO" id="GO:0050185">
    <property type="term" value="F:phosphatidylinositol deacylase activity"/>
    <property type="evidence" value="ECO:0007669"/>
    <property type="project" value="TreeGrafter"/>
</dbReference>
<dbReference type="Pfam" id="PF25140">
    <property type="entry name" value="PGAP1_TMD"/>
    <property type="match status" value="1"/>
</dbReference>
<evidence type="ECO:0000256" key="8">
    <source>
        <dbReference type="ARBA" id="ARBA00022989"/>
    </source>
</evidence>
<dbReference type="PANTHER" id="PTHR15495">
    <property type="entry name" value="NEGATIVE REGULATOR OF VESICLE FORMATION-RELATED"/>
    <property type="match status" value="1"/>
</dbReference>
<dbReference type="Pfam" id="PF07819">
    <property type="entry name" value="PGAP1"/>
    <property type="match status" value="1"/>
</dbReference>
<protein>
    <recommendedName>
        <fullName evidence="10">GPI inositol-deacylase</fullName>
        <ecNumber evidence="10">3.1.-.-</ecNumber>
    </recommendedName>
</protein>
<evidence type="ECO:0000256" key="4">
    <source>
        <dbReference type="ARBA" id="ARBA00022692"/>
    </source>
</evidence>
<dbReference type="EC" id="3.1.-.-" evidence="10"/>
<dbReference type="Pfam" id="PF25141">
    <property type="entry name" value="PGAP1_2nd"/>
    <property type="match status" value="1"/>
</dbReference>
<evidence type="ECO:0000313" key="14">
    <source>
        <dbReference type="Proteomes" id="UP000663699"/>
    </source>
</evidence>
<feature type="transmembrane region" description="Helical" evidence="10">
    <location>
        <begin position="826"/>
        <end position="842"/>
    </location>
</feature>
<comment type="function">
    <text evidence="10">Involved in inositol deacylation of GPI-anchored proteins which plays important roles in the quality control and ER-associated degradation of GPI-anchored proteins.</text>
</comment>
<dbReference type="EMBL" id="CP054544">
    <property type="protein sequence ID" value="QSL66694.1"/>
    <property type="molecule type" value="Genomic_DNA"/>
</dbReference>
<keyword evidence="3 10" id="KW-0813">Transport</keyword>
<feature type="transmembrane region" description="Helical" evidence="10">
    <location>
        <begin position="884"/>
        <end position="906"/>
    </location>
</feature>
<evidence type="ECO:0000313" key="13">
    <source>
        <dbReference type="EMBL" id="QSL66694.1"/>
    </source>
</evidence>
<dbReference type="GO" id="GO:0015031">
    <property type="term" value="P:protein transport"/>
    <property type="evidence" value="ECO:0007669"/>
    <property type="project" value="UniProtKB-KW"/>
</dbReference>
<feature type="transmembrane region" description="Helical" evidence="10">
    <location>
        <begin position="27"/>
        <end position="54"/>
    </location>
</feature>
<keyword evidence="6 10" id="KW-0256">Endoplasmic reticulum</keyword>
<comment type="subcellular location">
    <subcellularLocation>
        <location evidence="1">Endoplasmic reticulum membrane</location>
        <topology evidence="1">Multi-pass membrane protein</topology>
    </subcellularLocation>
</comment>
<evidence type="ECO:0000256" key="3">
    <source>
        <dbReference type="ARBA" id="ARBA00022448"/>
    </source>
</evidence>
<dbReference type="FunFam" id="3.40.50.1820:FF:000056">
    <property type="entry name" value="GPI inositol-deacylase"/>
    <property type="match status" value="1"/>
</dbReference>
<dbReference type="SUPFAM" id="SSF53474">
    <property type="entry name" value="alpha/beta-Hydrolases"/>
    <property type="match status" value="1"/>
</dbReference>
<feature type="transmembrane region" description="Helical" evidence="10">
    <location>
        <begin position="949"/>
        <end position="971"/>
    </location>
</feature>
<evidence type="ECO:0000256" key="9">
    <source>
        <dbReference type="ARBA" id="ARBA00023136"/>
    </source>
</evidence>
<evidence type="ECO:0000256" key="10">
    <source>
        <dbReference type="RuleBase" id="RU365011"/>
    </source>
</evidence>
<feature type="transmembrane region" description="Helical" evidence="10">
    <location>
        <begin position="787"/>
        <end position="805"/>
    </location>
</feature>
<accession>A0A899G2A9</accession>
<dbReference type="AlphaFoldDB" id="A0A899G2A9"/>
<dbReference type="GO" id="GO:0006888">
    <property type="term" value="P:endoplasmic reticulum to Golgi vesicle-mediated transport"/>
    <property type="evidence" value="ECO:0007669"/>
    <property type="project" value="TreeGrafter"/>
</dbReference>
<dbReference type="GO" id="GO:0005789">
    <property type="term" value="C:endoplasmic reticulum membrane"/>
    <property type="evidence" value="ECO:0007669"/>
    <property type="project" value="UniProtKB-SubCell"/>
</dbReference>
<dbReference type="InterPro" id="IPR029058">
    <property type="entry name" value="AB_hydrolase_fold"/>
</dbReference>
<evidence type="ECO:0000256" key="5">
    <source>
        <dbReference type="ARBA" id="ARBA00022801"/>
    </source>
</evidence>
<dbReference type="OrthoDB" id="348976at2759"/>
<dbReference type="Gene3D" id="3.40.50.1820">
    <property type="entry name" value="alpha/beta hydrolase"/>
    <property type="match status" value="1"/>
</dbReference>
<feature type="transmembrane region" description="Helical" evidence="10">
    <location>
        <begin position="704"/>
        <end position="723"/>
    </location>
</feature>
<feature type="domain" description="GPI inositol-deacylase PGAP1-like alpha/beta" evidence="11">
    <location>
        <begin position="103"/>
        <end position="345"/>
    </location>
</feature>
<gene>
    <name evidence="13" type="ORF">MERGE_001078</name>
</gene>
<keyword evidence="8 10" id="KW-1133">Transmembrane helix</keyword>
<evidence type="ECO:0000259" key="12">
    <source>
        <dbReference type="Pfam" id="PF25140"/>
    </source>
</evidence>
<keyword evidence="5 10" id="KW-0378">Hydrolase</keyword>
<dbReference type="InterPro" id="IPR012908">
    <property type="entry name" value="PGAP1-ab_dom-like"/>
</dbReference>
<feature type="transmembrane region" description="Helical" evidence="10">
    <location>
        <begin position="977"/>
        <end position="998"/>
    </location>
</feature>
<dbReference type="InterPro" id="IPR056824">
    <property type="entry name" value="PGAP1_TMD"/>
</dbReference>
<feature type="domain" description="GPI inositol-deacylase transmembrane" evidence="12">
    <location>
        <begin position="680"/>
        <end position="991"/>
    </location>
</feature>
<feature type="transmembrane region" description="Helical" evidence="10">
    <location>
        <begin position="918"/>
        <end position="937"/>
    </location>
</feature>
<sequence>MVLFSNKMFMPQLWIFRKIGVKYRKKYSLSLGVMIIVGFSIVMLIMMSYSFIYLQKDHSTCIIPAMYPSYIRLSEFDKKYTKYGRKYGLYLYKERKTSYIQEFEGIPVLFIPGNAGSYKQVRSLASEAAYQFSLFKLNPSLAKYRSKNLDFFSVDFNNDYTAFHGQTLLDQVEYSNEAIKYILSLYKEARRKRNNTRGYTPKSVIVIGHSMGGIVIRAMVMMPNYLSGSINTIITLSTPHLLPPILSDRKMKSIYDSVNKFWLQSYFNKNESNPLSAVSLISITGGNLDTMVSSDYCDVSSLVPKSHGFTVFSSSIPMVWTGMDHQAILWCDQLRKVIVKSLFEIIDFKSINQTKPLSSRIDIFKKYYLSPTENSFKKQFLQAPLINPFSNKDIKYTVLPLKKIYILKSFGNISSGSPNVYFLPIFSNGIFNFTTLSLLTDQKTVSKNGRQQVAIFLCKSNLSTIKDSNIRQNSIEIDLKTLECKDTGQDIVHLPSENRLSKPYRHFLTYFEYSNNQFNDYQFISIIDKSNISRNGFLIAEFSNKNVIQVQPQITTKFLWNRFHITLDSNRSLASEISIPNIDNSLFTYKLKMNSLACDNLIFSPIIRQYISNSYESKYFVNTTKIDVNFHGTALFTPPINENNMRHGLNIQFWLDPTCNKPLNISISLDFYGTFGKLIFKIYNNYGIFISITNALKLFIRDTFLTLSIMTSFLFLCLSIFQFSKTINMDNLLNQQLEEKLWVKDTWKLWSINDLFFGYRDSLFWLIGPLFITTSLGFTIIFTQITYFLISFTATLYNLLLKHFIRVRYRKKRHFFYFNFSLKFKQRLIVILSLLSLVAIMVPYQFAYFSACVIQFSTCIKTYLNVKKMGLEKTLHYKNFRNYVYSVLILMLLHLPFNIPVLIVWAKKMLANWIIPFSSHHNIFSILPIITLVEFLANEKMIMQAEPKMARALDIILLIFSAFLIVYGFYYTYFLHHLVNILSFFLSVLHFMPFLPFFQQFIYSFMQRKKVIY</sequence>
<keyword evidence="9 10" id="KW-0472">Membrane</keyword>
<evidence type="ECO:0000256" key="7">
    <source>
        <dbReference type="ARBA" id="ARBA00022927"/>
    </source>
</evidence>
<keyword evidence="7 10" id="KW-0653">Protein transport</keyword>
<comment type="similarity">
    <text evidence="2 10">Belongs to the GPI inositol-deacylase family.</text>
</comment>
<dbReference type="PANTHER" id="PTHR15495:SF7">
    <property type="entry name" value="GPI INOSITOL-DEACYLASE"/>
    <property type="match status" value="1"/>
</dbReference>
<evidence type="ECO:0000256" key="6">
    <source>
        <dbReference type="ARBA" id="ARBA00022824"/>
    </source>
</evidence>
<reference evidence="13" key="1">
    <citation type="submission" date="2020-06" db="EMBL/GenBank/DDBJ databases">
        <title>Genomes of multiple members of Pneumocystis genus reveal paths to human pathogen Pneumocystis jirovecii.</title>
        <authorList>
            <person name="Cisse O.H."/>
            <person name="Ma L."/>
            <person name="Dekker J."/>
            <person name="Khil P."/>
            <person name="Jo J."/>
            <person name="Brenchley J."/>
            <person name="Blair R."/>
            <person name="Pahar B."/>
            <person name="Chabe M."/>
            <person name="Van Rompay K.A."/>
            <person name="Keesler R."/>
            <person name="Sukura A."/>
            <person name="Hirsch V."/>
            <person name="Kutty G."/>
            <person name="Liu Y."/>
            <person name="Peng L."/>
            <person name="Chen J."/>
            <person name="Song J."/>
            <person name="Weissenbacher-Lang C."/>
            <person name="Xu J."/>
            <person name="Upham N.S."/>
            <person name="Stajich J.E."/>
            <person name="Cuomo C.A."/>
            <person name="Cushion M.T."/>
            <person name="Kovacs J.A."/>
        </authorList>
    </citation>
    <scope>NUCLEOTIDE SEQUENCE</scope>
    <source>
        <strain evidence="13">2A</strain>
    </source>
</reference>
<evidence type="ECO:0000256" key="1">
    <source>
        <dbReference type="ARBA" id="ARBA00004477"/>
    </source>
</evidence>
<keyword evidence="14" id="KW-1185">Reference proteome</keyword>
<dbReference type="InterPro" id="IPR039529">
    <property type="entry name" value="PGAP1/BST1"/>
</dbReference>
<feature type="transmembrane region" description="Helical" evidence="10">
    <location>
        <begin position="763"/>
        <end position="781"/>
    </location>
</feature>
<organism evidence="13 14">
    <name type="scientific">Pneumocystis wakefieldiae</name>
    <dbReference type="NCBI Taxonomy" id="38082"/>
    <lineage>
        <taxon>Eukaryota</taxon>
        <taxon>Fungi</taxon>
        <taxon>Dikarya</taxon>
        <taxon>Ascomycota</taxon>
        <taxon>Taphrinomycotina</taxon>
        <taxon>Pneumocystomycetes</taxon>
        <taxon>Pneumocystaceae</taxon>
        <taxon>Pneumocystis</taxon>
    </lineage>
</organism>
<dbReference type="GO" id="GO:0006505">
    <property type="term" value="P:GPI anchor metabolic process"/>
    <property type="evidence" value="ECO:0007669"/>
    <property type="project" value="TreeGrafter"/>
</dbReference>
<evidence type="ECO:0000256" key="2">
    <source>
        <dbReference type="ARBA" id="ARBA00006931"/>
    </source>
</evidence>
<keyword evidence="4 10" id="KW-0812">Transmembrane</keyword>
<name>A0A899G2A9_9ASCO</name>
<evidence type="ECO:0000259" key="11">
    <source>
        <dbReference type="Pfam" id="PF07819"/>
    </source>
</evidence>
<proteinExistence type="inferred from homology"/>